<dbReference type="InParanoid" id="A0A4Q1BM41"/>
<feature type="region of interest" description="Disordered" evidence="1">
    <location>
        <begin position="178"/>
        <end position="254"/>
    </location>
</feature>
<name>A0A4Q1BM41_TREME</name>
<dbReference type="EMBL" id="SDIL01000040">
    <property type="protein sequence ID" value="RXK38879.1"/>
    <property type="molecule type" value="Genomic_DNA"/>
</dbReference>
<feature type="compositionally biased region" description="Polar residues" evidence="1">
    <location>
        <begin position="119"/>
        <end position="135"/>
    </location>
</feature>
<feature type="compositionally biased region" description="Polar residues" evidence="1">
    <location>
        <begin position="200"/>
        <end position="220"/>
    </location>
</feature>
<reference evidence="2 3" key="1">
    <citation type="submission" date="2016-06" db="EMBL/GenBank/DDBJ databases">
        <title>Evolution of pathogenesis and genome organization in the Tremellales.</title>
        <authorList>
            <person name="Cuomo C."/>
            <person name="Litvintseva A."/>
            <person name="Heitman J."/>
            <person name="Chen Y."/>
            <person name="Sun S."/>
            <person name="Springer D."/>
            <person name="Dromer F."/>
            <person name="Young S."/>
            <person name="Zeng Q."/>
            <person name="Chapman S."/>
            <person name="Gujja S."/>
            <person name="Saif S."/>
            <person name="Birren B."/>
        </authorList>
    </citation>
    <scope>NUCLEOTIDE SEQUENCE [LARGE SCALE GENOMIC DNA]</scope>
    <source>
        <strain evidence="2 3">ATCC 28783</strain>
    </source>
</reference>
<accession>A0A4Q1BM41</accession>
<evidence type="ECO:0000256" key="1">
    <source>
        <dbReference type="SAM" id="MobiDB-lite"/>
    </source>
</evidence>
<protein>
    <submittedName>
        <fullName evidence="2">Uncharacterized protein</fullName>
    </submittedName>
</protein>
<feature type="region of interest" description="Disordered" evidence="1">
    <location>
        <begin position="110"/>
        <end position="136"/>
    </location>
</feature>
<comment type="caution">
    <text evidence="2">The sequence shown here is derived from an EMBL/GenBank/DDBJ whole genome shotgun (WGS) entry which is preliminary data.</text>
</comment>
<proteinExistence type="predicted"/>
<keyword evidence="3" id="KW-1185">Reference proteome</keyword>
<gene>
    <name evidence="2" type="ORF">M231_03828</name>
</gene>
<evidence type="ECO:0000313" key="3">
    <source>
        <dbReference type="Proteomes" id="UP000289152"/>
    </source>
</evidence>
<feature type="compositionally biased region" description="Polar residues" evidence="1">
    <location>
        <begin position="183"/>
        <end position="193"/>
    </location>
</feature>
<dbReference type="Proteomes" id="UP000289152">
    <property type="component" value="Unassembled WGS sequence"/>
</dbReference>
<organism evidence="2 3">
    <name type="scientific">Tremella mesenterica</name>
    <name type="common">Jelly fungus</name>
    <dbReference type="NCBI Taxonomy" id="5217"/>
    <lineage>
        <taxon>Eukaryota</taxon>
        <taxon>Fungi</taxon>
        <taxon>Dikarya</taxon>
        <taxon>Basidiomycota</taxon>
        <taxon>Agaricomycotina</taxon>
        <taxon>Tremellomycetes</taxon>
        <taxon>Tremellales</taxon>
        <taxon>Tremellaceae</taxon>
        <taxon>Tremella</taxon>
    </lineage>
</organism>
<evidence type="ECO:0000313" key="2">
    <source>
        <dbReference type="EMBL" id="RXK38879.1"/>
    </source>
</evidence>
<feature type="compositionally biased region" description="Basic and acidic residues" evidence="1">
    <location>
        <begin position="243"/>
        <end position="254"/>
    </location>
</feature>
<sequence>MKAWEEDQVEPAFDEESTNVALECYYRPPLYLELATCSFPSFNCKSYTMSSERFNPSLIWEQEPPQRIPGSANTFDYTNVMLHSLSKDFMRMIQQFKGIEPLPHTGPLSSVYRPPWSVQDDQLNQDPSRPSNSNEYFAHSVNHHYHPPHARPLSAYMDQSHYPSVSENLSRIPDRPMSLMAEDSTSGSPSKLPTQPDRFPSSSYFHPQDSLVSSSSSNPAQRHYEDVPMEADEDKSPTPTPGDYEHMDQTMDMS</sequence>
<dbReference type="AlphaFoldDB" id="A0A4Q1BM41"/>